<protein>
    <submittedName>
        <fullName evidence="1">Uncharacterized protein</fullName>
    </submittedName>
</protein>
<reference evidence="1" key="1">
    <citation type="journal article" date="2015" name="Nature">
        <title>Complex archaea that bridge the gap between prokaryotes and eukaryotes.</title>
        <authorList>
            <person name="Spang A."/>
            <person name="Saw J.H."/>
            <person name="Jorgensen S.L."/>
            <person name="Zaremba-Niedzwiedzka K."/>
            <person name="Martijn J."/>
            <person name="Lind A.E."/>
            <person name="van Eijk R."/>
            <person name="Schleper C."/>
            <person name="Guy L."/>
            <person name="Ettema T.J."/>
        </authorList>
    </citation>
    <scope>NUCLEOTIDE SEQUENCE</scope>
</reference>
<sequence>MLTKKKLAAIRKRFEDGGADGPLRIQGDHFKDEGQVIDLGWSVLGTSKLGNRETTIQYASHTTFEAATFLVHLPVDMANMLQELERYHLLLAGVVKGDEEAIHHAKHIIGEKVRDLRKPSHCCGAQGFGEPGDVCPGCEERCKEKPCRSK</sequence>
<evidence type="ECO:0000313" key="1">
    <source>
        <dbReference type="EMBL" id="KKL73324.1"/>
    </source>
</evidence>
<comment type="caution">
    <text evidence="1">The sequence shown here is derived from an EMBL/GenBank/DDBJ whole genome shotgun (WGS) entry which is preliminary data.</text>
</comment>
<proteinExistence type="predicted"/>
<dbReference type="EMBL" id="LAZR01024994">
    <property type="protein sequence ID" value="KKL73324.1"/>
    <property type="molecule type" value="Genomic_DNA"/>
</dbReference>
<gene>
    <name evidence="1" type="ORF">LCGC14_2076050</name>
</gene>
<dbReference type="AlphaFoldDB" id="A0A0F9EH83"/>
<organism evidence="1">
    <name type="scientific">marine sediment metagenome</name>
    <dbReference type="NCBI Taxonomy" id="412755"/>
    <lineage>
        <taxon>unclassified sequences</taxon>
        <taxon>metagenomes</taxon>
        <taxon>ecological metagenomes</taxon>
    </lineage>
</organism>
<accession>A0A0F9EH83</accession>
<name>A0A0F9EH83_9ZZZZ</name>